<proteinExistence type="predicted"/>
<sequence>MRAHTGHGRPGQGCGCRRPNRRCGEPGRRIAGAAVDRDLAED</sequence>
<dbReference type="EMBL" id="GBRH01164745">
    <property type="protein sequence ID" value="JAE33151.1"/>
    <property type="molecule type" value="Transcribed_RNA"/>
</dbReference>
<organism evidence="2">
    <name type="scientific">Arundo donax</name>
    <name type="common">Giant reed</name>
    <name type="synonym">Donax arundinaceus</name>
    <dbReference type="NCBI Taxonomy" id="35708"/>
    <lineage>
        <taxon>Eukaryota</taxon>
        <taxon>Viridiplantae</taxon>
        <taxon>Streptophyta</taxon>
        <taxon>Embryophyta</taxon>
        <taxon>Tracheophyta</taxon>
        <taxon>Spermatophyta</taxon>
        <taxon>Magnoliopsida</taxon>
        <taxon>Liliopsida</taxon>
        <taxon>Poales</taxon>
        <taxon>Poaceae</taxon>
        <taxon>PACMAD clade</taxon>
        <taxon>Arundinoideae</taxon>
        <taxon>Arundineae</taxon>
        <taxon>Arundo</taxon>
    </lineage>
</organism>
<accession>A0A0A9HE92</accession>
<dbReference type="AlphaFoldDB" id="A0A0A9HE92"/>
<feature type="region of interest" description="Disordered" evidence="1">
    <location>
        <begin position="1"/>
        <end position="42"/>
    </location>
</feature>
<evidence type="ECO:0000256" key="1">
    <source>
        <dbReference type="SAM" id="MobiDB-lite"/>
    </source>
</evidence>
<protein>
    <submittedName>
        <fullName evidence="2">Uncharacterized protein</fullName>
    </submittedName>
</protein>
<reference evidence="2" key="2">
    <citation type="journal article" date="2015" name="Data Brief">
        <title>Shoot transcriptome of the giant reed, Arundo donax.</title>
        <authorList>
            <person name="Barrero R.A."/>
            <person name="Guerrero F.D."/>
            <person name="Moolhuijzen P."/>
            <person name="Goolsby J.A."/>
            <person name="Tidwell J."/>
            <person name="Bellgard S.E."/>
            <person name="Bellgard M.I."/>
        </authorList>
    </citation>
    <scope>NUCLEOTIDE SEQUENCE</scope>
    <source>
        <tissue evidence="2">Shoot tissue taken approximately 20 cm above the soil surface</tissue>
    </source>
</reference>
<name>A0A0A9HE92_ARUDO</name>
<evidence type="ECO:0000313" key="2">
    <source>
        <dbReference type="EMBL" id="JAE33151.1"/>
    </source>
</evidence>
<reference evidence="2" key="1">
    <citation type="submission" date="2014-09" db="EMBL/GenBank/DDBJ databases">
        <authorList>
            <person name="Magalhaes I.L.F."/>
            <person name="Oliveira U."/>
            <person name="Santos F.R."/>
            <person name="Vidigal T.H.D.A."/>
            <person name="Brescovit A.D."/>
            <person name="Santos A.J."/>
        </authorList>
    </citation>
    <scope>NUCLEOTIDE SEQUENCE</scope>
    <source>
        <tissue evidence="2">Shoot tissue taken approximately 20 cm above the soil surface</tissue>
    </source>
</reference>